<evidence type="ECO:0000313" key="5">
    <source>
        <dbReference type="EMBL" id="MBI6884440.1"/>
    </source>
</evidence>
<gene>
    <name evidence="5" type="ORF">JEU22_10995</name>
</gene>
<evidence type="ECO:0000256" key="3">
    <source>
        <dbReference type="ARBA" id="ARBA00023125"/>
    </source>
</evidence>
<evidence type="ECO:0000256" key="4">
    <source>
        <dbReference type="ARBA" id="ARBA00023163"/>
    </source>
</evidence>
<dbReference type="SUPFAM" id="SSF46785">
    <property type="entry name" value="Winged helix' DNA-binding domain"/>
    <property type="match status" value="1"/>
</dbReference>
<organism evidence="5 6">
    <name type="scientific">Pseudomonas putida</name>
    <name type="common">Arthrobacter siderocapsulatus</name>
    <dbReference type="NCBI Taxonomy" id="303"/>
    <lineage>
        <taxon>Bacteria</taxon>
        <taxon>Pseudomonadati</taxon>
        <taxon>Pseudomonadota</taxon>
        <taxon>Gammaproteobacteria</taxon>
        <taxon>Pseudomonadales</taxon>
        <taxon>Pseudomonadaceae</taxon>
        <taxon>Pseudomonas</taxon>
    </lineage>
</organism>
<dbReference type="Gene3D" id="1.10.10.10">
    <property type="entry name" value="Winged helix-like DNA-binding domain superfamily/Winged helix DNA-binding domain"/>
    <property type="match status" value="1"/>
</dbReference>
<reference evidence="5" key="1">
    <citation type="submission" date="2020-12" db="EMBL/GenBank/DDBJ databases">
        <title>Enhanced detection system for hospital associated transmission using whole genome sequencing surveillance.</title>
        <authorList>
            <person name="Harrison L.H."/>
            <person name="Van Tyne D."/>
            <person name="Marsh J.W."/>
            <person name="Griffith M.P."/>
            <person name="Snyder D.J."/>
            <person name="Cooper V.S."/>
            <person name="Mustapha M."/>
        </authorList>
    </citation>
    <scope>NUCLEOTIDE SEQUENCE</scope>
    <source>
        <strain evidence="5">PSB00042</strain>
    </source>
</reference>
<dbReference type="InterPro" id="IPR050950">
    <property type="entry name" value="HTH-type_LysR_regulators"/>
</dbReference>
<dbReference type="AlphaFoldDB" id="A0A179SDV0"/>
<keyword evidence="3" id="KW-0238">DNA-binding</keyword>
<dbReference type="EMBL" id="JAEHTE010000009">
    <property type="protein sequence ID" value="MBI6884440.1"/>
    <property type="molecule type" value="Genomic_DNA"/>
</dbReference>
<protein>
    <submittedName>
        <fullName evidence="5">LysR family transcriptional regulator</fullName>
    </submittedName>
</protein>
<dbReference type="PRINTS" id="PR00039">
    <property type="entry name" value="HTHLYSR"/>
</dbReference>
<dbReference type="GO" id="GO:0003700">
    <property type="term" value="F:DNA-binding transcription factor activity"/>
    <property type="evidence" value="ECO:0007669"/>
    <property type="project" value="InterPro"/>
</dbReference>
<dbReference type="InterPro" id="IPR005119">
    <property type="entry name" value="LysR_subst-bd"/>
</dbReference>
<keyword evidence="2" id="KW-0805">Transcription regulation</keyword>
<accession>A0A179SDV0</accession>
<evidence type="ECO:0000256" key="2">
    <source>
        <dbReference type="ARBA" id="ARBA00023015"/>
    </source>
</evidence>
<dbReference type="Pfam" id="PF00126">
    <property type="entry name" value="HTH_1"/>
    <property type="match status" value="1"/>
</dbReference>
<keyword evidence="4" id="KW-0804">Transcription</keyword>
<dbReference type="GO" id="GO:0003677">
    <property type="term" value="F:DNA binding"/>
    <property type="evidence" value="ECO:0007669"/>
    <property type="project" value="UniProtKB-KW"/>
</dbReference>
<dbReference type="Proteomes" id="UP000637061">
    <property type="component" value="Unassembled WGS sequence"/>
</dbReference>
<dbReference type="InterPro" id="IPR036390">
    <property type="entry name" value="WH_DNA-bd_sf"/>
</dbReference>
<dbReference type="InterPro" id="IPR000847">
    <property type="entry name" value="LysR_HTH_N"/>
</dbReference>
<dbReference type="PANTHER" id="PTHR30419">
    <property type="entry name" value="HTH-TYPE TRANSCRIPTIONAL REGULATOR YBHD"/>
    <property type="match status" value="1"/>
</dbReference>
<evidence type="ECO:0000256" key="1">
    <source>
        <dbReference type="ARBA" id="ARBA00009437"/>
    </source>
</evidence>
<dbReference type="GeneID" id="83680713"/>
<dbReference type="OMA" id="WTMPTPR"/>
<dbReference type="InterPro" id="IPR036388">
    <property type="entry name" value="WH-like_DNA-bd_sf"/>
</dbReference>
<dbReference type="CDD" id="cd05466">
    <property type="entry name" value="PBP2_LTTR_substrate"/>
    <property type="match status" value="1"/>
</dbReference>
<proteinExistence type="inferred from homology"/>
<comment type="caution">
    <text evidence="5">The sequence shown here is derived from an EMBL/GenBank/DDBJ whole genome shotgun (WGS) entry which is preliminary data.</text>
</comment>
<dbReference type="PANTHER" id="PTHR30419:SF30">
    <property type="entry name" value="LYSR FAMILY TRANSCRIPTIONAL REGULATOR"/>
    <property type="match status" value="1"/>
</dbReference>
<name>A0A179SDV0_PSEPU</name>
<dbReference type="Gene3D" id="3.40.190.10">
    <property type="entry name" value="Periplasmic binding protein-like II"/>
    <property type="match status" value="2"/>
</dbReference>
<dbReference type="PROSITE" id="PS50931">
    <property type="entry name" value="HTH_LYSR"/>
    <property type="match status" value="1"/>
</dbReference>
<dbReference type="Pfam" id="PF03466">
    <property type="entry name" value="LysR_substrate"/>
    <property type="match status" value="1"/>
</dbReference>
<dbReference type="GO" id="GO:0005829">
    <property type="term" value="C:cytosol"/>
    <property type="evidence" value="ECO:0007669"/>
    <property type="project" value="TreeGrafter"/>
</dbReference>
<comment type="similarity">
    <text evidence="1">Belongs to the LysR transcriptional regulatory family.</text>
</comment>
<dbReference type="RefSeq" id="WP_010953617.1">
    <property type="nucleotide sequence ID" value="NZ_CABEEI010000003.1"/>
</dbReference>
<dbReference type="SUPFAM" id="SSF53850">
    <property type="entry name" value="Periplasmic binding protein-like II"/>
    <property type="match status" value="1"/>
</dbReference>
<dbReference type="FunFam" id="1.10.10.10:FF:000001">
    <property type="entry name" value="LysR family transcriptional regulator"/>
    <property type="match status" value="1"/>
</dbReference>
<sequence length="312" mass="34726">MKLHQLRALVAIHNAGSILEASKLMHITQPALSRSIKELEREVGFTLLQRSHKGMALTEEGKRVIRHANLVVESIRRLQIEAASIQDAALGAVSIGVTSLTAMLDGVDESILAFRRKYPRVKITITDLRPSQILQRLRDGSLDFAITSQQPLSRLSLDWEALGSIKGRVICHASNRQKFSQSLRTLQYAPWISLDELSDQASQFHQLFEANGLRVPQNTVECTSVMMALKLLKNTESLMTISELAVDQGFTYGIDCEFVAMAVQELIPDYPINLVCIDRHSLTAPAQELFHSLRGQVLKQTRPVGSEVVVHA</sequence>
<evidence type="ECO:0000313" key="6">
    <source>
        <dbReference type="Proteomes" id="UP000637061"/>
    </source>
</evidence>